<reference evidence="3 4" key="1">
    <citation type="submission" date="2018-08" db="EMBL/GenBank/DDBJ databases">
        <title>Recombination of ecologically and evolutionarily significant loci maintains genetic cohesion in the Pseudomonas syringae species complex.</title>
        <authorList>
            <person name="Dillon M."/>
            <person name="Thakur S."/>
            <person name="Almeida R.N.D."/>
            <person name="Weir B.S."/>
            <person name="Guttman D.S."/>
        </authorList>
    </citation>
    <scope>NUCLEOTIDE SEQUENCE [LARGE SCALE GENOMIC DNA]</scope>
    <source>
        <strain evidence="3 4">ICMP 13927</strain>
    </source>
</reference>
<dbReference type="InterPro" id="IPR014774">
    <property type="entry name" value="KaiC-like_dom"/>
</dbReference>
<evidence type="ECO:0000259" key="2">
    <source>
        <dbReference type="Pfam" id="PF06745"/>
    </source>
</evidence>
<dbReference type="AlphaFoldDB" id="A0A3M5GJT5"/>
<protein>
    <submittedName>
        <fullName evidence="3">Circadian clock protein kaiC-like protein</fullName>
    </submittedName>
</protein>
<evidence type="ECO:0000256" key="1">
    <source>
        <dbReference type="SAM" id="MobiDB-lite"/>
    </source>
</evidence>
<evidence type="ECO:0000313" key="4">
    <source>
        <dbReference type="Proteomes" id="UP000268887"/>
    </source>
</evidence>
<gene>
    <name evidence="3" type="ORF">ALP60_04528</name>
</gene>
<feature type="domain" description="KaiC-like" evidence="2">
    <location>
        <begin position="45"/>
        <end position="102"/>
    </location>
</feature>
<dbReference type="Proteomes" id="UP000268887">
    <property type="component" value="Unassembled WGS sequence"/>
</dbReference>
<dbReference type="PANTHER" id="PTHR42926">
    <property type="match status" value="1"/>
</dbReference>
<comment type="caution">
    <text evidence="3">The sequence shown here is derived from an EMBL/GenBank/DDBJ whole genome shotgun (WGS) entry which is preliminary data.</text>
</comment>
<dbReference type="EMBL" id="RBSV01000085">
    <property type="protein sequence ID" value="RMS86548.1"/>
    <property type="molecule type" value="Genomic_DNA"/>
</dbReference>
<evidence type="ECO:0000313" key="3">
    <source>
        <dbReference type="EMBL" id="RMS86548.1"/>
    </source>
</evidence>
<dbReference type="SUPFAM" id="SSF52540">
    <property type="entry name" value="P-loop containing nucleoside triphosphate hydrolases"/>
    <property type="match status" value="1"/>
</dbReference>
<feature type="compositionally biased region" description="Basic and acidic residues" evidence="1">
    <location>
        <begin position="165"/>
        <end position="177"/>
    </location>
</feature>
<dbReference type="InterPro" id="IPR027417">
    <property type="entry name" value="P-loop_NTPase"/>
</dbReference>
<proteinExistence type="predicted"/>
<name>A0A3M5GJT5_PSESS</name>
<feature type="region of interest" description="Disordered" evidence="1">
    <location>
        <begin position="121"/>
        <end position="177"/>
    </location>
</feature>
<dbReference type="PANTHER" id="PTHR42926:SF1">
    <property type="entry name" value="CIRCADIAN CLOCK OSCILLATOR PROTEIN KAIC 1"/>
    <property type="match status" value="1"/>
</dbReference>
<organism evidence="3 4">
    <name type="scientific">Pseudomonas savastanoi</name>
    <name type="common">Pseudomonas syringae pv. savastanoi</name>
    <dbReference type="NCBI Taxonomy" id="29438"/>
    <lineage>
        <taxon>Bacteria</taxon>
        <taxon>Pseudomonadati</taxon>
        <taxon>Pseudomonadota</taxon>
        <taxon>Gammaproteobacteria</taxon>
        <taxon>Pseudomonadales</taxon>
        <taxon>Pseudomonadaceae</taxon>
        <taxon>Pseudomonas</taxon>
    </lineage>
</organism>
<dbReference type="InterPro" id="IPR051347">
    <property type="entry name" value="Circadian_clock_KaiC-rel"/>
</dbReference>
<dbReference type="Gene3D" id="3.40.50.300">
    <property type="entry name" value="P-loop containing nucleotide triphosphate hydrolases"/>
    <property type="match status" value="1"/>
</dbReference>
<accession>A0A3M5GJT5</accession>
<dbReference type="Pfam" id="PF06745">
    <property type="entry name" value="ATPase"/>
    <property type="match status" value="1"/>
</dbReference>
<sequence length="177" mass="19397">MKIVKYRGQKYRGGFHDFTIAENGIHVFPRLVAAEHRSNYARTQVSSGITELDDLLGGGIESGSSTLILGPAGTGKSLISLVFAAQAVARGERVGLFIFDEEMGLLFERISWRICAPRKARSGPQADKDRDHRQHQWLSGGNAGRERTGFAHARASALPQSPGRIDLHDRCTTRAGR</sequence>